<protein>
    <submittedName>
        <fullName evidence="1">Uncharacterized protein</fullName>
    </submittedName>
</protein>
<proteinExistence type="predicted"/>
<sequence length="38" mass="4416">MTIHAGTGPSLLFFFRIQDTDTYLLSFVTTGEYIFHFK</sequence>
<gene>
    <name evidence="1" type="ORF">FTV88_1397</name>
</gene>
<dbReference type="AlphaFoldDB" id="A0A5Q2MXP4"/>
<dbReference type="EMBL" id="CP045875">
    <property type="protein sequence ID" value="QGG47544.1"/>
    <property type="molecule type" value="Genomic_DNA"/>
</dbReference>
<keyword evidence="2" id="KW-1185">Reference proteome</keyword>
<dbReference type="KEGG" id="hcv:FTV88_1397"/>
<dbReference type="Proteomes" id="UP000366051">
    <property type="component" value="Chromosome"/>
</dbReference>
<reference evidence="2" key="1">
    <citation type="submission" date="2019-11" db="EMBL/GenBank/DDBJ databases">
        <title>Genome sequence of Heliorestis convoluta strain HH, an alkaliphilic and minimalistic phototrophic bacterium from a soda lake in Egypt.</title>
        <authorList>
            <person name="Dewey E.D."/>
            <person name="Stokes L.M."/>
            <person name="Burchell B.M."/>
            <person name="Shaffer K.N."/>
            <person name="Huntington A.M."/>
            <person name="Baker J.M."/>
            <person name="Nadendla S."/>
            <person name="Giglio M.G."/>
            <person name="Touchman J.W."/>
            <person name="Blankenship R.E."/>
            <person name="Madigan M.T."/>
            <person name="Sattley W.M."/>
        </authorList>
    </citation>
    <scope>NUCLEOTIDE SEQUENCE [LARGE SCALE GENOMIC DNA]</scope>
    <source>
        <strain evidence="2">HH</strain>
    </source>
</reference>
<organism evidence="1 2">
    <name type="scientific">Heliorestis convoluta</name>
    <dbReference type="NCBI Taxonomy" id="356322"/>
    <lineage>
        <taxon>Bacteria</taxon>
        <taxon>Bacillati</taxon>
        <taxon>Bacillota</taxon>
        <taxon>Clostridia</taxon>
        <taxon>Eubacteriales</taxon>
        <taxon>Heliobacteriaceae</taxon>
        <taxon>Heliorestis</taxon>
    </lineage>
</organism>
<accession>A0A5Q2MXP4</accession>
<evidence type="ECO:0000313" key="2">
    <source>
        <dbReference type="Proteomes" id="UP000366051"/>
    </source>
</evidence>
<name>A0A5Q2MXP4_9FIRM</name>
<evidence type="ECO:0000313" key="1">
    <source>
        <dbReference type="EMBL" id="QGG47544.1"/>
    </source>
</evidence>